<dbReference type="GO" id="GO:0003700">
    <property type="term" value="F:DNA-binding transcription factor activity"/>
    <property type="evidence" value="ECO:0007669"/>
    <property type="project" value="InterPro"/>
</dbReference>
<dbReference type="Pfam" id="PF12833">
    <property type="entry name" value="HTH_18"/>
    <property type="match status" value="1"/>
</dbReference>
<evidence type="ECO:0000313" key="6">
    <source>
        <dbReference type="Proteomes" id="UP000240912"/>
    </source>
</evidence>
<name>A0A2T3HHD7_9SPHI</name>
<dbReference type="AlphaFoldDB" id="A0A2T3HHD7"/>
<feature type="domain" description="HTH araC/xylS-type" evidence="4">
    <location>
        <begin position="158"/>
        <end position="255"/>
    </location>
</feature>
<dbReference type="GO" id="GO:0043565">
    <property type="term" value="F:sequence-specific DNA binding"/>
    <property type="evidence" value="ECO:0007669"/>
    <property type="project" value="InterPro"/>
</dbReference>
<dbReference type="PANTHER" id="PTHR46796:SF13">
    <property type="entry name" value="HTH-TYPE TRANSCRIPTIONAL ACTIVATOR RHAS"/>
    <property type="match status" value="1"/>
</dbReference>
<dbReference type="Pfam" id="PF20240">
    <property type="entry name" value="DUF6597"/>
    <property type="match status" value="1"/>
</dbReference>
<gene>
    <name evidence="5" type="ORF">C7T94_18265</name>
</gene>
<organism evidence="5 6">
    <name type="scientific">Pedobacter yulinensis</name>
    <dbReference type="NCBI Taxonomy" id="2126353"/>
    <lineage>
        <taxon>Bacteria</taxon>
        <taxon>Pseudomonadati</taxon>
        <taxon>Bacteroidota</taxon>
        <taxon>Sphingobacteriia</taxon>
        <taxon>Sphingobacteriales</taxon>
        <taxon>Sphingobacteriaceae</taxon>
        <taxon>Pedobacter</taxon>
    </lineage>
</organism>
<sequence>MYFKLVQPPPHLADYVRFFWFAEGDVGAERPYVHHAFAYTCPEFSFCYKGQFQYRAGSGQEKLLAPGVYGQTQHFSTVATTGTFGIFAFYLYPHALPQLFNLPATLLTDCSADMKTLFGREGEILEEQMMLARDNDERIRHACTFLEQRLGYAKPENLRLISFIRAMGDQPVHFNRLSAAEYLSVRQFERRFKHLTGFRPKLFFRISRFNALLNRPAQGKLLTQLAHEHGYYDQAHFIHDFKIFSGHSPKAYFNPDTMAATDRGTVTY</sequence>
<comment type="caution">
    <text evidence="5">The sequence shown here is derived from an EMBL/GenBank/DDBJ whole genome shotgun (WGS) entry which is preliminary data.</text>
</comment>
<dbReference type="OrthoDB" id="323290at2"/>
<proteinExistence type="predicted"/>
<keyword evidence="6" id="KW-1185">Reference proteome</keyword>
<dbReference type="Proteomes" id="UP000240912">
    <property type="component" value="Unassembled WGS sequence"/>
</dbReference>
<evidence type="ECO:0000256" key="3">
    <source>
        <dbReference type="ARBA" id="ARBA00023163"/>
    </source>
</evidence>
<dbReference type="InterPro" id="IPR050204">
    <property type="entry name" value="AraC_XylS_family_regulators"/>
</dbReference>
<accession>A0A2T3HHD7</accession>
<dbReference type="PANTHER" id="PTHR46796">
    <property type="entry name" value="HTH-TYPE TRANSCRIPTIONAL ACTIVATOR RHAS-RELATED"/>
    <property type="match status" value="1"/>
</dbReference>
<dbReference type="RefSeq" id="WP_107217376.1">
    <property type="nucleotide sequence ID" value="NZ_KZ686272.1"/>
</dbReference>
<keyword evidence="1" id="KW-0805">Transcription regulation</keyword>
<dbReference type="Gene3D" id="1.10.10.60">
    <property type="entry name" value="Homeodomain-like"/>
    <property type="match status" value="1"/>
</dbReference>
<dbReference type="InterPro" id="IPR018060">
    <property type="entry name" value="HTH_AraC"/>
</dbReference>
<keyword evidence="2" id="KW-0238">DNA-binding</keyword>
<dbReference type="PROSITE" id="PS01124">
    <property type="entry name" value="HTH_ARAC_FAMILY_2"/>
    <property type="match status" value="1"/>
</dbReference>
<dbReference type="SMART" id="SM00342">
    <property type="entry name" value="HTH_ARAC"/>
    <property type="match status" value="1"/>
</dbReference>
<reference evidence="5 6" key="1">
    <citation type="submission" date="2018-03" db="EMBL/GenBank/DDBJ databases">
        <authorList>
            <person name="Keele B.F."/>
        </authorList>
    </citation>
    <scope>NUCLEOTIDE SEQUENCE [LARGE SCALE GENOMIC DNA]</scope>
    <source>
        <strain evidence="5 6">YL28-9</strain>
    </source>
</reference>
<evidence type="ECO:0000313" key="5">
    <source>
        <dbReference type="EMBL" id="PST81813.1"/>
    </source>
</evidence>
<protein>
    <submittedName>
        <fullName evidence="5">AraC family transcriptional regulator</fullName>
    </submittedName>
</protein>
<keyword evidence="3" id="KW-0804">Transcription</keyword>
<evidence type="ECO:0000259" key="4">
    <source>
        <dbReference type="PROSITE" id="PS01124"/>
    </source>
</evidence>
<evidence type="ECO:0000256" key="1">
    <source>
        <dbReference type="ARBA" id="ARBA00023015"/>
    </source>
</evidence>
<dbReference type="InterPro" id="IPR046532">
    <property type="entry name" value="DUF6597"/>
</dbReference>
<dbReference type="EMBL" id="PYLS01000008">
    <property type="protein sequence ID" value="PST81813.1"/>
    <property type="molecule type" value="Genomic_DNA"/>
</dbReference>
<evidence type="ECO:0000256" key="2">
    <source>
        <dbReference type="ARBA" id="ARBA00023125"/>
    </source>
</evidence>